<dbReference type="CDD" id="cd05289">
    <property type="entry name" value="MDR_like_2"/>
    <property type="match status" value="1"/>
</dbReference>
<dbReference type="InterPro" id="IPR013154">
    <property type="entry name" value="ADH-like_N"/>
</dbReference>
<dbReference type="InParanoid" id="A0A194WU77"/>
<dbReference type="AlphaFoldDB" id="A0A194WU77"/>
<evidence type="ECO:0000256" key="1">
    <source>
        <dbReference type="ARBA" id="ARBA00023002"/>
    </source>
</evidence>
<dbReference type="SMART" id="SM00829">
    <property type="entry name" value="PKS_ER"/>
    <property type="match status" value="1"/>
</dbReference>
<dbReference type="GeneID" id="28819582"/>
<dbReference type="EMBL" id="KQ947427">
    <property type="protein sequence ID" value="KUJ11229.1"/>
    <property type="molecule type" value="Genomic_DNA"/>
</dbReference>
<dbReference type="InterPro" id="IPR036291">
    <property type="entry name" value="NAD(P)-bd_dom_sf"/>
</dbReference>
<sequence>MLSLCTPSFGPPSKWQFLPLPTPNLTRDDEVLIKVHAAAINPTDIGGAQGRYWPAFNVPLPFKIGYDLAGTISAVGASVTKFKIGDEVFCCLAFKTAGFGNGSISEYAKSTEDLVVLKPRNLTFVQAASLPLVCLTAVQMFERIPGGVEGKAVWVTAGLSGVGSVAVQMAKNVYGAQRVCTSVSTRKVGLVDGLVGEGVVDEVVDYTKTDLKKAVPLKSVDVLIDTIGSMFSTLPLVKPGGMIITCAGPSPPSGRNLKNISSAINRFIEKLLDLIDNLTRWWVGRSGVNYDSVLMKANGSELERVRTWVEEHKIRPVVGKVLKFRDLVGIREECGRVMKGKGGVGKVVVEVIAE</sequence>
<dbReference type="InterPro" id="IPR020843">
    <property type="entry name" value="ER"/>
</dbReference>
<keyword evidence="1" id="KW-0560">Oxidoreductase</keyword>
<dbReference type="SUPFAM" id="SSF50129">
    <property type="entry name" value="GroES-like"/>
    <property type="match status" value="1"/>
</dbReference>
<accession>A0A194WU77</accession>
<evidence type="ECO:0000313" key="3">
    <source>
        <dbReference type="EMBL" id="KUJ11229.1"/>
    </source>
</evidence>
<dbReference type="Pfam" id="PF13602">
    <property type="entry name" value="ADH_zinc_N_2"/>
    <property type="match status" value="1"/>
</dbReference>
<dbReference type="Gene3D" id="3.90.180.10">
    <property type="entry name" value="Medium-chain alcohol dehydrogenases, catalytic domain"/>
    <property type="match status" value="1"/>
</dbReference>
<organism evidence="3 4">
    <name type="scientific">Mollisia scopiformis</name>
    <name type="common">Conifer needle endophyte fungus</name>
    <name type="synonym">Phialocephala scopiformis</name>
    <dbReference type="NCBI Taxonomy" id="149040"/>
    <lineage>
        <taxon>Eukaryota</taxon>
        <taxon>Fungi</taxon>
        <taxon>Dikarya</taxon>
        <taxon>Ascomycota</taxon>
        <taxon>Pezizomycotina</taxon>
        <taxon>Leotiomycetes</taxon>
        <taxon>Helotiales</taxon>
        <taxon>Mollisiaceae</taxon>
        <taxon>Mollisia</taxon>
    </lineage>
</organism>
<dbReference type="SUPFAM" id="SSF51735">
    <property type="entry name" value="NAD(P)-binding Rossmann-fold domains"/>
    <property type="match status" value="1"/>
</dbReference>
<dbReference type="KEGG" id="psco:LY89DRAFT_595415"/>
<dbReference type="PANTHER" id="PTHR44573:SF1">
    <property type="entry name" value="NADPH-DEPENDENT ALKENAL_ONE OXIDOREDUCTASE, CHLOROPLASTIC"/>
    <property type="match status" value="1"/>
</dbReference>
<evidence type="ECO:0000259" key="2">
    <source>
        <dbReference type="SMART" id="SM00829"/>
    </source>
</evidence>
<gene>
    <name evidence="3" type="ORF">LY89DRAFT_595415</name>
</gene>
<dbReference type="STRING" id="149040.A0A194WU77"/>
<dbReference type="Pfam" id="PF08240">
    <property type="entry name" value="ADH_N"/>
    <property type="match status" value="1"/>
</dbReference>
<feature type="domain" description="Enoyl reductase (ER)" evidence="2">
    <location>
        <begin position="10"/>
        <end position="349"/>
    </location>
</feature>
<name>A0A194WU77_MOLSC</name>
<dbReference type="Gene3D" id="3.40.50.720">
    <property type="entry name" value="NAD(P)-binding Rossmann-like Domain"/>
    <property type="match status" value="1"/>
</dbReference>
<proteinExistence type="predicted"/>
<dbReference type="InterPro" id="IPR011032">
    <property type="entry name" value="GroES-like_sf"/>
</dbReference>
<keyword evidence="4" id="KW-1185">Reference proteome</keyword>
<dbReference type="GO" id="GO:0016628">
    <property type="term" value="F:oxidoreductase activity, acting on the CH-CH group of donors, NAD or NADP as acceptor"/>
    <property type="evidence" value="ECO:0007669"/>
    <property type="project" value="InterPro"/>
</dbReference>
<reference evidence="3 4" key="1">
    <citation type="submission" date="2015-10" db="EMBL/GenBank/DDBJ databases">
        <title>Full genome of DAOMC 229536 Phialocephala scopiformis, a fungal endophyte of spruce producing the potent anti-insectan compound rugulosin.</title>
        <authorList>
            <consortium name="DOE Joint Genome Institute"/>
            <person name="Walker A.K."/>
            <person name="Frasz S.L."/>
            <person name="Seifert K.A."/>
            <person name="Miller J.D."/>
            <person name="Mondo S.J."/>
            <person name="Labutti K."/>
            <person name="Lipzen A."/>
            <person name="Dockter R."/>
            <person name="Kennedy M."/>
            <person name="Grigoriev I.V."/>
            <person name="Spatafora J.W."/>
        </authorList>
    </citation>
    <scope>NUCLEOTIDE SEQUENCE [LARGE SCALE GENOMIC DNA]</scope>
    <source>
        <strain evidence="3 4">CBS 120377</strain>
    </source>
</reference>
<protein>
    <submittedName>
        <fullName evidence="3">Putative alcohol dehydrogenase</fullName>
    </submittedName>
</protein>
<dbReference type="InterPro" id="IPR044626">
    <property type="entry name" value="AOR-like"/>
</dbReference>
<dbReference type="Proteomes" id="UP000070700">
    <property type="component" value="Unassembled WGS sequence"/>
</dbReference>
<evidence type="ECO:0000313" key="4">
    <source>
        <dbReference type="Proteomes" id="UP000070700"/>
    </source>
</evidence>
<dbReference type="RefSeq" id="XP_018065584.1">
    <property type="nucleotide sequence ID" value="XM_018209856.1"/>
</dbReference>
<dbReference type="OrthoDB" id="3509362at2759"/>
<dbReference type="PANTHER" id="PTHR44573">
    <property type="entry name" value="NADPH-DEPENDENT ALKENAL/ONE OXIDOREDUCTASE, CHLOROPLASTIC"/>
    <property type="match status" value="1"/>
</dbReference>